<reference evidence="1" key="1">
    <citation type="submission" date="2019-11" db="EMBL/GenBank/DDBJ databases">
        <title>Nori genome reveals adaptations in red seaweeds to the harsh intertidal environment.</title>
        <authorList>
            <person name="Wang D."/>
            <person name="Mao Y."/>
        </authorList>
    </citation>
    <scope>NUCLEOTIDE SEQUENCE</scope>
    <source>
        <tissue evidence="1">Gametophyte</tissue>
    </source>
</reference>
<dbReference type="EMBL" id="CM020619">
    <property type="protein sequence ID" value="KAK1864972.1"/>
    <property type="molecule type" value="Genomic_DNA"/>
</dbReference>
<sequence>MEQVLLRVGKKLVSVLPRLAVPPSPSPPPYSFTTRYPPRSPPAMSAVPVERRARYKKKEGVLTIDATHLHWTPDREGVGRPLRLPLASIKSQHVAKNAAALLRLIAAEHPKGLVFEFGSPPTPAWTDRDAAGTRGVPTALVSLEPAEQMGNTVRYVLNPAKIHQIFVEQPDVHRAYLATVPPGKLAEQAFWNKYFASRVFSRGAAAAAAAAVGAGSRARAAAAGATAAATEADELFAQYEAGEAGALAAEAARRVGAVAAGLNLERADPPGVAAAAAARSSIRAAGLPPPVLPPSLVGGGDDAGGAGGGKAGGGGGGARRGMGATSASGGAAGGGSLPLMRRVNRHGALVNDSLTAAAAWAESADDRERPLADLAPLPPPALTPLTIHNHSAFRGVGVGGGGADGGGAAGSGGAAGGDGVHAAAADGNAADEPAATVATDPGWATWSADLSYLLEPSAAAGRTLQRLSAEIAARRS</sequence>
<accession>A0ACC3C589</accession>
<comment type="caution">
    <text evidence="1">The sequence shown here is derived from an EMBL/GenBank/DDBJ whole genome shotgun (WGS) entry which is preliminary data.</text>
</comment>
<name>A0ACC3C589_PYRYE</name>
<keyword evidence="2" id="KW-1185">Reference proteome</keyword>
<evidence type="ECO:0000313" key="1">
    <source>
        <dbReference type="EMBL" id="KAK1864972.1"/>
    </source>
</evidence>
<proteinExistence type="predicted"/>
<evidence type="ECO:0000313" key="2">
    <source>
        <dbReference type="Proteomes" id="UP000798662"/>
    </source>
</evidence>
<organism evidence="1 2">
    <name type="scientific">Pyropia yezoensis</name>
    <name type="common">Susabi-nori</name>
    <name type="synonym">Porphyra yezoensis</name>
    <dbReference type="NCBI Taxonomy" id="2788"/>
    <lineage>
        <taxon>Eukaryota</taxon>
        <taxon>Rhodophyta</taxon>
        <taxon>Bangiophyceae</taxon>
        <taxon>Bangiales</taxon>
        <taxon>Bangiaceae</taxon>
        <taxon>Pyropia</taxon>
    </lineage>
</organism>
<protein>
    <submittedName>
        <fullName evidence="1">Uncharacterized protein</fullName>
    </submittedName>
</protein>
<gene>
    <name evidence="1" type="ORF">I4F81_007508</name>
</gene>
<dbReference type="Proteomes" id="UP000798662">
    <property type="component" value="Chromosome 2"/>
</dbReference>